<gene>
    <name evidence="2" type="ORF">E2562_014265</name>
</gene>
<proteinExistence type="predicted"/>
<dbReference type="Proteomes" id="UP000479710">
    <property type="component" value="Unassembled WGS sequence"/>
</dbReference>
<evidence type="ECO:0000313" key="2">
    <source>
        <dbReference type="EMBL" id="KAF0888455.1"/>
    </source>
</evidence>
<sequence>MSGENKRENTGTRAATGSTRFEWEGVGFGGNVGRRGREAGGRRRKMISTGGSWPHLSVTQRRGATSQAATGLAAELRRSRREGRPVGPRVRER</sequence>
<reference evidence="2 3" key="1">
    <citation type="submission" date="2019-11" db="EMBL/GenBank/DDBJ databases">
        <title>Whole genome sequence of Oryza granulata.</title>
        <authorList>
            <person name="Li W."/>
        </authorList>
    </citation>
    <scope>NUCLEOTIDE SEQUENCE [LARGE SCALE GENOMIC DNA]</scope>
    <source>
        <strain evidence="3">cv. Menghai</strain>
        <tissue evidence="2">Leaf</tissue>
    </source>
</reference>
<feature type="region of interest" description="Disordered" evidence="1">
    <location>
        <begin position="1"/>
        <end position="93"/>
    </location>
</feature>
<evidence type="ECO:0000313" key="3">
    <source>
        <dbReference type="Proteomes" id="UP000479710"/>
    </source>
</evidence>
<protein>
    <submittedName>
        <fullName evidence="2">Uncharacterized protein</fullName>
    </submittedName>
</protein>
<dbReference type="EMBL" id="SPHZ02000012">
    <property type="protein sequence ID" value="KAF0888455.1"/>
    <property type="molecule type" value="Genomic_DNA"/>
</dbReference>
<feature type="compositionally biased region" description="Basic and acidic residues" evidence="1">
    <location>
        <begin position="1"/>
        <end position="10"/>
    </location>
</feature>
<keyword evidence="3" id="KW-1185">Reference proteome</keyword>
<comment type="caution">
    <text evidence="2">The sequence shown here is derived from an EMBL/GenBank/DDBJ whole genome shotgun (WGS) entry which is preliminary data.</text>
</comment>
<dbReference type="AlphaFoldDB" id="A0A6G1BJE0"/>
<feature type="compositionally biased region" description="Polar residues" evidence="1">
    <location>
        <begin position="57"/>
        <end position="69"/>
    </location>
</feature>
<accession>A0A6G1BJE0</accession>
<evidence type="ECO:0000256" key="1">
    <source>
        <dbReference type="SAM" id="MobiDB-lite"/>
    </source>
</evidence>
<name>A0A6G1BJE0_9ORYZ</name>
<organism evidence="2 3">
    <name type="scientific">Oryza meyeriana var. granulata</name>
    <dbReference type="NCBI Taxonomy" id="110450"/>
    <lineage>
        <taxon>Eukaryota</taxon>
        <taxon>Viridiplantae</taxon>
        <taxon>Streptophyta</taxon>
        <taxon>Embryophyta</taxon>
        <taxon>Tracheophyta</taxon>
        <taxon>Spermatophyta</taxon>
        <taxon>Magnoliopsida</taxon>
        <taxon>Liliopsida</taxon>
        <taxon>Poales</taxon>
        <taxon>Poaceae</taxon>
        <taxon>BOP clade</taxon>
        <taxon>Oryzoideae</taxon>
        <taxon>Oryzeae</taxon>
        <taxon>Oryzinae</taxon>
        <taxon>Oryza</taxon>
        <taxon>Oryza meyeriana</taxon>
    </lineage>
</organism>